<evidence type="ECO:0000313" key="2">
    <source>
        <dbReference type="Proteomes" id="UP001176941"/>
    </source>
</evidence>
<accession>A0ABN8XTR2</accession>
<reference evidence="1" key="1">
    <citation type="submission" date="2023-04" db="EMBL/GenBank/DDBJ databases">
        <authorList>
            <consortium name="ELIXIR-Norway"/>
        </authorList>
    </citation>
    <scope>NUCLEOTIDE SEQUENCE [LARGE SCALE GENOMIC DNA]</scope>
</reference>
<gene>
    <name evidence="1" type="ORF">MRATA1EN1_LOCUS1375</name>
</gene>
<dbReference type="Proteomes" id="UP001176941">
    <property type="component" value="Chromosome 1"/>
</dbReference>
<evidence type="ECO:0000313" key="1">
    <source>
        <dbReference type="EMBL" id="CAI9152413.1"/>
    </source>
</evidence>
<keyword evidence="2" id="KW-1185">Reference proteome</keyword>
<organism evidence="1 2">
    <name type="scientific">Rangifer tarandus platyrhynchus</name>
    <name type="common">Svalbard reindeer</name>
    <dbReference type="NCBI Taxonomy" id="3082113"/>
    <lineage>
        <taxon>Eukaryota</taxon>
        <taxon>Metazoa</taxon>
        <taxon>Chordata</taxon>
        <taxon>Craniata</taxon>
        <taxon>Vertebrata</taxon>
        <taxon>Euteleostomi</taxon>
        <taxon>Mammalia</taxon>
        <taxon>Eutheria</taxon>
        <taxon>Laurasiatheria</taxon>
        <taxon>Artiodactyla</taxon>
        <taxon>Ruminantia</taxon>
        <taxon>Pecora</taxon>
        <taxon>Cervidae</taxon>
        <taxon>Odocoileinae</taxon>
        <taxon>Rangifer</taxon>
    </lineage>
</organism>
<dbReference type="EMBL" id="OX459937">
    <property type="protein sequence ID" value="CAI9152413.1"/>
    <property type="molecule type" value="Genomic_DNA"/>
</dbReference>
<name>A0ABN8XTR2_RANTA</name>
<proteinExistence type="predicted"/>
<protein>
    <submittedName>
        <fullName evidence="1">Uncharacterized protein</fullName>
    </submittedName>
</protein>
<sequence>MMGRVGTKAVVPGARAVEGTVCPPHPVHILTTVEPAWTRHQLIRQSPILVSLCREVGDTLPKVPYNFIGKEAMTGEGSCGSQQTCQQQILAVPRVDGTTRASQSR</sequence>